<dbReference type="InterPro" id="IPR016024">
    <property type="entry name" value="ARM-type_fold"/>
</dbReference>
<dbReference type="STRING" id="796925.A0A137P149"/>
<feature type="region of interest" description="Disordered" evidence="9">
    <location>
        <begin position="660"/>
        <end position="686"/>
    </location>
</feature>
<dbReference type="Gene3D" id="1.25.10.10">
    <property type="entry name" value="Leucine-rich Repeat Variant"/>
    <property type="match status" value="1"/>
</dbReference>
<dbReference type="GO" id="GO:0005794">
    <property type="term" value="C:Golgi apparatus"/>
    <property type="evidence" value="ECO:0007669"/>
    <property type="project" value="UniProtKB-SubCell"/>
</dbReference>
<dbReference type="PANTHER" id="PTHR22781">
    <property type="entry name" value="DELTA ADAPTIN-RELATED"/>
    <property type="match status" value="1"/>
</dbReference>
<keyword evidence="4 8" id="KW-0813">Transport</keyword>
<evidence type="ECO:0000313" key="12">
    <source>
        <dbReference type="Proteomes" id="UP000070444"/>
    </source>
</evidence>
<evidence type="ECO:0000256" key="2">
    <source>
        <dbReference type="ARBA" id="ARBA00006613"/>
    </source>
</evidence>
<dbReference type="PANTHER" id="PTHR22781:SF12">
    <property type="entry name" value="AP-3 COMPLEX SUBUNIT DELTA-1"/>
    <property type="match status" value="1"/>
</dbReference>
<evidence type="ECO:0000256" key="4">
    <source>
        <dbReference type="ARBA" id="ARBA00022448"/>
    </source>
</evidence>
<dbReference type="Proteomes" id="UP000070444">
    <property type="component" value="Unassembled WGS sequence"/>
</dbReference>
<name>A0A137P149_CONC2</name>
<feature type="domain" description="AP-3 complex subunit delta" evidence="10">
    <location>
        <begin position="684"/>
        <end position="814"/>
    </location>
</feature>
<dbReference type="GO" id="GO:0030665">
    <property type="term" value="C:clathrin-coated vesicle membrane"/>
    <property type="evidence" value="ECO:0007669"/>
    <property type="project" value="UniProtKB-SubCell"/>
</dbReference>
<feature type="compositionally biased region" description="Basic and acidic residues" evidence="9">
    <location>
        <begin position="841"/>
        <end position="865"/>
    </location>
</feature>
<dbReference type="InterPro" id="IPR002553">
    <property type="entry name" value="Clathrin/coatomer_adapt-like_N"/>
</dbReference>
<reference evidence="11 12" key="1">
    <citation type="journal article" date="2015" name="Genome Biol. Evol.">
        <title>Phylogenomic analyses indicate that early fungi evolved digesting cell walls of algal ancestors of land plants.</title>
        <authorList>
            <person name="Chang Y."/>
            <person name="Wang S."/>
            <person name="Sekimoto S."/>
            <person name="Aerts A.L."/>
            <person name="Choi C."/>
            <person name="Clum A."/>
            <person name="LaButti K.M."/>
            <person name="Lindquist E.A."/>
            <person name="Yee Ngan C."/>
            <person name="Ohm R.A."/>
            <person name="Salamov A.A."/>
            <person name="Grigoriev I.V."/>
            <person name="Spatafora J.W."/>
            <person name="Berbee M.L."/>
        </authorList>
    </citation>
    <scope>NUCLEOTIDE SEQUENCE [LARGE SCALE GENOMIC DNA]</scope>
    <source>
        <strain evidence="11 12">NRRL 28638</strain>
    </source>
</reference>
<evidence type="ECO:0000256" key="3">
    <source>
        <dbReference type="ARBA" id="ARBA00015717"/>
    </source>
</evidence>
<evidence type="ECO:0000259" key="10">
    <source>
        <dbReference type="SMART" id="SM01354"/>
    </source>
</evidence>
<dbReference type="InterPro" id="IPR010474">
    <property type="entry name" value="AP3D_dom_metazoa"/>
</dbReference>
<dbReference type="SUPFAM" id="SSF48371">
    <property type="entry name" value="ARM repeat"/>
    <property type="match status" value="1"/>
</dbReference>
<dbReference type="GO" id="GO:0010008">
    <property type="term" value="C:endosome membrane"/>
    <property type="evidence" value="ECO:0007669"/>
    <property type="project" value="TreeGrafter"/>
</dbReference>
<keyword evidence="7" id="KW-0472">Membrane</keyword>
<comment type="subunit">
    <text evidence="8">Adaptor protein complex 3 (AP-3) is a heterotetramer.</text>
</comment>
<comment type="similarity">
    <text evidence="2 8">Belongs to the adaptor complexes large subunit family.</text>
</comment>
<organism evidence="11 12">
    <name type="scientific">Conidiobolus coronatus (strain ATCC 28846 / CBS 209.66 / NRRL 28638)</name>
    <name type="common">Delacroixia coronata</name>
    <dbReference type="NCBI Taxonomy" id="796925"/>
    <lineage>
        <taxon>Eukaryota</taxon>
        <taxon>Fungi</taxon>
        <taxon>Fungi incertae sedis</taxon>
        <taxon>Zoopagomycota</taxon>
        <taxon>Entomophthoromycotina</taxon>
        <taxon>Entomophthoromycetes</taxon>
        <taxon>Entomophthorales</taxon>
        <taxon>Ancylistaceae</taxon>
        <taxon>Conidiobolus</taxon>
    </lineage>
</organism>
<dbReference type="PIRSF" id="PIRSF037092">
    <property type="entry name" value="AP3_complex_delta"/>
    <property type="match status" value="1"/>
</dbReference>
<evidence type="ECO:0000256" key="8">
    <source>
        <dbReference type="PIRNR" id="PIRNR037092"/>
    </source>
</evidence>
<evidence type="ECO:0000256" key="9">
    <source>
        <dbReference type="SAM" id="MobiDB-lite"/>
    </source>
</evidence>
<dbReference type="GO" id="GO:0030123">
    <property type="term" value="C:AP-3 adaptor complex"/>
    <property type="evidence" value="ECO:0007669"/>
    <property type="project" value="InterPro"/>
</dbReference>
<feature type="compositionally biased region" description="Polar residues" evidence="9">
    <location>
        <begin position="812"/>
        <end position="825"/>
    </location>
</feature>
<gene>
    <name evidence="11" type="ORF">CONCODRAFT_79648</name>
</gene>
<comment type="subcellular location">
    <subcellularLocation>
        <location evidence="1">Cytoplasmic vesicle</location>
        <location evidence="1">Clathrin-coated vesicle membrane</location>
        <topology evidence="1">Peripheral membrane protein</topology>
        <orientation evidence="1">Cytoplasmic side</orientation>
    </subcellularLocation>
    <subcellularLocation>
        <location evidence="8">Golgi apparatus</location>
    </subcellularLocation>
</comment>
<dbReference type="InterPro" id="IPR011989">
    <property type="entry name" value="ARM-like"/>
</dbReference>
<protein>
    <recommendedName>
        <fullName evidence="3 8">AP-3 complex subunit delta</fullName>
    </recommendedName>
</protein>
<keyword evidence="5" id="KW-0677">Repeat</keyword>
<feature type="compositionally biased region" description="Polar residues" evidence="9">
    <location>
        <begin position="668"/>
        <end position="681"/>
    </location>
</feature>
<comment type="function">
    <text evidence="8">Part of the AP-3 complex, an adaptor-related complex which is not clathrin-associated. The complex is associated with the Golgi region as well as more peripheral structures. It facilitates the budding of vesicles from the Golgi membrane.</text>
</comment>
<dbReference type="EMBL" id="KQ964561">
    <property type="protein sequence ID" value="KXN68785.1"/>
    <property type="molecule type" value="Genomic_DNA"/>
</dbReference>
<dbReference type="SMART" id="SM01354">
    <property type="entry name" value="BLVR"/>
    <property type="match status" value="1"/>
</dbReference>
<sequence>MFQKNLTDLIRGIRSHKNNPDKFVLQQLEDLRNELKSTDLNVKTIALSKLNYLQMFGHQTHWASFHIVEVMASPNLSQKRIGYLSASSTFRQDTEVLMLTMNLVKKDLLAPNYFEVGMALGGLAQFMTPDLAQFLVQDLLTLLNHSRPYVRKRAVLTLYPLFLKFPQGLRLGFPRLKEKLEDTDPAVVSSAVNVICELARKNPENFLGLAPQFYHLLTNSGNNWMVIKVVKLLGALTPLEPRLAKKLMVPLRNLIETTPAMSLLYECIHTVISGGLLHPSLGDAAKELANLCSVRLKLFLEDKDQNLKYIGLVALEGLLTIYPDLSTDHNSLVIACLDDFDYSVRIRALSLVKVMGRKEYLVEVFKRLMNQLGDVQGHETTTVSAQNSEDIVFVMTDNYRKMVVDSILTMGAKDTYNNIPNFEWYLAVLVDLVYLAGVDVGDQLSYQFLDVSVRVKSIRSNSVKFATRLLQDTSLLDKIDSPGTNIKILFAAAWVCGEYNEHLMNPEIILTYLFRPQTPRLPFDVQSAYLQAALKIYYRFATELDWTSSDASFNEFQKVTNNLLKSLEPLITSIDVEVQERACNLVEILKVIQFYIAQSPTMADKFLSELSSLFQTYELNAVAPKAQSKVPTPEDLDLDAWIHSPPPKPKAKTTNAFAKVDAQKSHKQFQSESTPIANSPKNTEDAEKRNLLRKKRMQNDPFYIDDRTYFDDKDDSDKLLPDVDSIPIVKLSEDDIQVTSHGRRLESSLYQTPTSPKTKKKGKKKVQEPKVEIDQGEMPDGALDSDGESNLTKIKVKKDGNKSTVKDLLDIDTSSLSNVDLTTPLNEDEQLPSVKAYLTPDQHRQQQEALYREQQKPKSKKDSKDKKKKKKKVKSSDKQQSGAGSIDLNDLDPIMSSEKKTRKKKSKRPELDIMTSVDDDNREEIKAFADPQLIEVTNAVVGTPHLEETILSPQTSSPILDSKLGGKAPGLPFEVKQVPFTMQAINTELINMEVNFEYKEKSAN</sequence>
<dbReference type="GO" id="GO:0006623">
    <property type="term" value="P:protein targeting to vacuole"/>
    <property type="evidence" value="ECO:0007669"/>
    <property type="project" value="TreeGrafter"/>
</dbReference>
<evidence type="ECO:0000256" key="7">
    <source>
        <dbReference type="ARBA" id="ARBA00023136"/>
    </source>
</evidence>
<dbReference type="OrthoDB" id="10264595at2759"/>
<dbReference type="OMA" id="SGNNWMA"/>
<evidence type="ECO:0000256" key="6">
    <source>
        <dbReference type="ARBA" id="ARBA00022927"/>
    </source>
</evidence>
<keyword evidence="8" id="KW-0333">Golgi apparatus</keyword>
<dbReference type="AlphaFoldDB" id="A0A137P149"/>
<keyword evidence="6 8" id="KW-0653">Protein transport</keyword>
<dbReference type="FunFam" id="1.25.10.10:FF:000251">
    <property type="entry name" value="AP-3 complex subunit delta"/>
    <property type="match status" value="1"/>
</dbReference>
<feature type="compositionally biased region" description="Basic and acidic residues" evidence="9">
    <location>
        <begin position="797"/>
        <end position="809"/>
    </location>
</feature>
<keyword evidence="12" id="KW-1185">Reference proteome</keyword>
<accession>A0A137P149</accession>
<evidence type="ECO:0000313" key="11">
    <source>
        <dbReference type="EMBL" id="KXN68785.1"/>
    </source>
</evidence>
<evidence type="ECO:0000256" key="1">
    <source>
        <dbReference type="ARBA" id="ARBA00004145"/>
    </source>
</evidence>
<dbReference type="Pfam" id="PF01602">
    <property type="entry name" value="Adaptin_N"/>
    <property type="match status" value="1"/>
</dbReference>
<dbReference type="GO" id="GO:0006896">
    <property type="term" value="P:Golgi to vacuole transport"/>
    <property type="evidence" value="ECO:0007669"/>
    <property type="project" value="TreeGrafter"/>
</dbReference>
<proteinExistence type="inferred from homology"/>
<evidence type="ECO:0000256" key="5">
    <source>
        <dbReference type="ARBA" id="ARBA00022737"/>
    </source>
</evidence>
<feature type="region of interest" description="Disordered" evidence="9">
    <location>
        <begin position="737"/>
        <end position="911"/>
    </location>
</feature>
<dbReference type="InterPro" id="IPR017105">
    <property type="entry name" value="AP3_complex_dsu"/>
</dbReference>